<reference evidence="9 10" key="1">
    <citation type="submission" date="2016-10" db="EMBL/GenBank/DDBJ databases">
        <authorList>
            <person name="de Groot N.N."/>
        </authorList>
    </citation>
    <scope>NUCLEOTIDE SEQUENCE [LARGE SCALE GENOMIC DNA]</scope>
    <source>
        <strain evidence="9 10">DSM 17813</strain>
    </source>
</reference>
<evidence type="ECO:0000256" key="2">
    <source>
        <dbReference type="ARBA" id="ARBA00006971"/>
    </source>
</evidence>
<keyword evidence="9" id="KW-0645">Protease</keyword>
<dbReference type="NCBIfam" id="TIGR01933">
    <property type="entry name" value="hflK"/>
    <property type="match status" value="1"/>
</dbReference>
<feature type="domain" description="Band 7" evidence="8">
    <location>
        <begin position="49"/>
        <end position="230"/>
    </location>
</feature>
<dbReference type="CDD" id="cd03404">
    <property type="entry name" value="SPFH_HflK"/>
    <property type="match status" value="1"/>
</dbReference>
<accession>A0A1G9MPR7</accession>
<evidence type="ECO:0000256" key="7">
    <source>
        <dbReference type="SAM" id="Coils"/>
    </source>
</evidence>
<keyword evidence="4 6" id="KW-1133">Transmembrane helix</keyword>
<dbReference type="Pfam" id="PF01145">
    <property type="entry name" value="Band_7"/>
    <property type="match status" value="1"/>
</dbReference>
<comment type="function">
    <text evidence="6">HflC and HflK could encode or regulate a protease.</text>
</comment>
<evidence type="ECO:0000256" key="6">
    <source>
        <dbReference type="RuleBase" id="RU364113"/>
    </source>
</evidence>
<gene>
    <name evidence="9" type="ORF">SAMN05660860_01219</name>
</gene>
<dbReference type="PANTHER" id="PTHR43327">
    <property type="entry name" value="STOMATIN-LIKE PROTEIN 2, MITOCHONDRIAL"/>
    <property type="match status" value="1"/>
</dbReference>
<dbReference type="SMART" id="SM00244">
    <property type="entry name" value="PHB"/>
    <property type="match status" value="1"/>
</dbReference>
<comment type="subcellular location">
    <subcellularLocation>
        <location evidence="1">Membrane</location>
        <topology evidence="1">Single-pass membrane protein</topology>
    </subcellularLocation>
</comment>
<evidence type="ECO:0000259" key="8">
    <source>
        <dbReference type="SMART" id="SM00244"/>
    </source>
</evidence>
<sequence length="342" mass="38760">MQNGPWGKKESQVEEKVVEMFNRVKGQKPPTNMIVGGLVLLLVLWAASTSFYKVGTEETGVVLRLGKFTHMTDPGLQFKLPFGIDQVFLVKTGRVLREEFGFRTQEAGVRTTYSPRRLEEESLTLTGDLNVTDVEWMVQFQISDPYKYLFKVNNPETTIRDISEAVVRRVVGNSNVSDVLTVQRAALALEIQRDLQQILNSYEMGVRIVTVRFQDVNPPGPVRDAFNEVNEAEQQKESMILQAREQYNREVPKARGVARSRILEAEGYAVQRVNRAEGEATRFLALLTEYHNAPQVTRQRLYLETMESILPILEEIYVIDGNGMTSPLPLLPLSQARQGGTR</sequence>
<evidence type="ECO:0000313" key="9">
    <source>
        <dbReference type="EMBL" id="SDL76286.1"/>
    </source>
</evidence>
<dbReference type="InterPro" id="IPR001107">
    <property type="entry name" value="Band_7"/>
</dbReference>
<feature type="coiled-coil region" evidence="7">
    <location>
        <begin position="222"/>
        <end position="249"/>
    </location>
</feature>
<evidence type="ECO:0000256" key="3">
    <source>
        <dbReference type="ARBA" id="ARBA00022692"/>
    </source>
</evidence>
<name>A0A1G9MPR7_9BACT</name>
<keyword evidence="9" id="KW-0378">Hydrolase</keyword>
<protein>
    <recommendedName>
        <fullName evidence="6">Protein HflK</fullName>
    </recommendedName>
</protein>
<dbReference type="RefSeq" id="WP_052445916.1">
    <property type="nucleotide sequence ID" value="NZ_FNGU01000002.1"/>
</dbReference>
<dbReference type="SUPFAM" id="SSF117892">
    <property type="entry name" value="Band 7/SPFH domain"/>
    <property type="match status" value="1"/>
</dbReference>
<feature type="transmembrane region" description="Helical" evidence="6">
    <location>
        <begin position="33"/>
        <end position="52"/>
    </location>
</feature>
<dbReference type="Proteomes" id="UP000182146">
    <property type="component" value="Unassembled WGS sequence"/>
</dbReference>
<keyword evidence="7" id="KW-0175">Coiled coil</keyword>
<dbReference type="GO" id="GO:0006508">
    <property type="term" value="P:proteolysis"/>
    <property type="evidence" value="ECO:0007669"/>
    <property type="project" value="UniProtKB-KW"/>
</dbReference>
<keyword evidence="3 6" id="KW-0812">Transmembrane</keyword>
<dbReference type="GO" id="GO:0008233">
    <property type="term" value="F:peptidase activity"/>
    <property type="evidence" value="ECO:0007669"/>
    <property type="project" value="UniProtKB-KW"/>
</dbReference>
<comment type="similarity">
    <text evidence="2 6">Belongs to the band 7/mec-2 family. HflK subfamily.</text>
</comment>
<dbReference type="GO" id="GO:0016020">
    <property type="term" value="C:membrane"/>
    <property type="evidence" value="ECO:0007669"/>
    <property type="project" value="UniProtKB-SubCell"/>
</dbReference>
<proteinExistence type="inferred from homology"/>
<dbReference type="Gene3D" id="3.30.479.30">
    <property type="entry name" value="Band 7 domain"/>
    <property type="match status" value="1"/>
</dbReference>
<dbReference type="InterPro" id="IPR050710">
    <property type="entry name" value="Band7/mec-2_domain"/>
</dbReference>
<dbReference type="InterPro" id="IPR010201">
    <property type="entry name" value="HflK"/>
</dbReference>
<dbReference type="EMBL" id="FNGU01000002">
    <property type="protein sequence ID" value="SDL76286.1"/>
    <property type="molecule type" value="Genomic_DNA"/>
</dbReference>
<dbReference type="PANTHER" id="PTHR43327:SF2">
    <property type="entry name" value="MODULATOR OF FTSH PROTEASE HFLK"/>
    <property type="match status" value="1"/>
</dbReference>
<evidence type="ECO:0000256" key="1">
    <source>
        <dbReference type="ARBA" id="ARBA00004167"/>
    </source>
</evidence>
<evidence type="ECO:0000256" key="5">
    <source>
        <dbReference type="ARBA" id="ARBA00023136"/>
    </source>
</evidence>
<dbReference type="AlphaFoldDB" id="A0A1G9MPR7"/>
<evidence type="ECO:0000256" key="4">
    <source>
        <dbReference type="ARBA" id="ARBA00022989"/>
    </source>
</evidence>
<organism evidence="9 10">
    <name type="scientific">Geoalkalibacter ferrihydriticus</name>
    <dbReference type="NCBI Taxonomy" id="392333"/>
    <lineage>
        <taxon>Bacteria</taxon>
        <taxon>Pseudomonadati</taxon>
        <taxon>Thermodesulfobacteriota</taxon>
        <taxon>Desulfuromonadia</taxon>
        <taxon>Desulfuromonadales</taxon>
        <taxon>Geoalkalibacteraceae</taxon>
        <taxon>Geoalkalibacter</taxon>
    </lineage>
</organism>
<comment type="subunit">
    <text evidence="6">HflC and HflK may interact to form a multimeric complex.</text>
</comment>
<keyword evidence="5 6" id="KW-0472">Membrane</keyword>
<dbReference type="InterPro" id="IPR036013">
    <property type="entry name" value="Band_7/SPFH_dom_sf"/>
</dbReference>
<evidence type="ECO:0000313" key="10">
    <source>
        <dbReference type="Proteomes" id="UP000182146"/>
    </source>
</evidence>
<dbReference type="STRING" id="392333.SAMN05660860_01219"/>